<keyword evidence="3" id="KW-1185">Reference proteome</keyword>
<keyword evidence="1" id="KW-0812">Transmembrane</keyword>
<feature type="transmembrane region" description="Helical" evidence="1">
    <location>
        <begin position="526"/>
        <end position="549"/>
    </location>
</feature>
<feature type="transmembrane region" description="Helical" evidence="1">
    <location>
        <begin position="885"/>
        <end position="904"/>
    </location>
</feature>
<dbReference type="InterPro" id="IPR001036">
    <property type="entry name" value="Acrflvin-R"/>
</dbReference>
<dbReference type="SUPFAM" id="SSF82866">
    <property type="entry name" value="Multidrug efflux transporter AcrB transmembrane domain"/>
    <property type="match status" value="2"/>
</dbReference>
<dbReference type="Gene3D" id="3.30.2090.10">
    <property type="entry name" value="Multidrug efflux transporter AcrB TolC docking domain, DN and DC subdomains"/>
    <property type="match status" value="2"/>
</dbReference>
<feature type="transmembrane region" description="Helical" evidence="1">
    <location>
        <begin position="861"/>
        <end position="878"/>
    </location>
</feature>
<dbReference type="SUPFAM" id="SSF82693">
    <property type="entry name" value="Multidrug efflux transporter AcrB pore domain, PN1, PN2, PC1 and PC2 subdomains"/>
    <property type="match status" value="2"/>
</dbReference>
<keyword evidence="1" id="KW-1133">Transmembrane helix</keyword>
<dbReference type="PRINTS" id="PR00702">
    <property type="entry name" value="ACRIFLAVINRP"/>
</dbReference>
<feature type="transmembrane region" description="Helical" evidence="1">
    <location>
        <begin position="12"/>
        <end position="30"/>
    </location>
</feature>
<dbReference type="Gene3D" id="3.30.70.1430">
    <property type="entry name" value="Multidrug efflux transporter AcrB pore domain"/>
    <property type="match status" value="2"/>
</dbReference>
<dbReference type="PANTHER" id="PTHR32063">
    <property type="match status" value="1"/>
</dbReference>
<gene>
    <name evidence="2" type="ORF">N7Z68_04215</name>
</gene>
<sequence length="1022" mass="111824">MFDWLIEKSKITLMLLFFLTLVGLITFFQLPQREIPEISLPVASISTIYPGADPETVERSITVPIEEELDKIEGINKHTSISAASVSTIVIELDEGMDQEKVLSKVSQSIANISGSFPEGALSSSISDDRALGALSSYHLVTDGSYEELYALQPQIADWQRTIESVPGIKGTVVKGVPVQELLITLEQEKMNENGIFLPSILAALEGEFDQVPLGKQERNGSITQLKLPVVKDVDQLSQLVVGFSNEGDPIALNELGQVELRYEKPTDIITYEGKRAISFTVIPEKGIDVPSLHRTIDERVSELSESLPASVSVDLFYTQDNIVTEIFTDLAISFAIAVGVVIIVTLLGLNFASAVIVALAIPTSILLGLIPLPYLGVDLNQISIIGFIIALGILVDDAIVVNDNIERRYKLGDSPLEGALNGTREVRVSIITSTLAIVFTFLPLVFITGSGGDFIRALPSVLITTIIASTIISLTLVPIYRVWRQKKRKRVEKFDNGLLGKPIDRLADWYADKVLGNIVRKPLRIGILGLILCTAVYGLVPFIPVVFFPSADRQEVTVDVIAPVQMTIEQTDELLASIEERMREDQSVIEVSRFTGTGLPPLFGSVLTGPGENTGQLLVRVDKEEQSAEETISKWSDILQEEYPSVETKLTTIEAGPPVGAPIAIKVSGKEIETLLEITGDLRSSIAQMEETRIVVDDVGQPWPTTVLDPDRSKLDEYGITMKEISQQIRLVTEGIPVGQFDDSFNYYDMRLIIEGAATNGDLDLSELFVPVETAQGPPAFIGFDELLTEKYSEEIQRIPHENGERTVTLRVYPREDMKTSLEAKIDDVIEGYSLSEDYSIIVGGETEARSDFFIEVGKLFIVVVFLIYIVMAFQFYSLSTPILVMSTVYLAISGAVIGLFITQTGLGFMAMMGVVSLAGIVVRNSIVLIEFIEQRIRAGSSLKEAVIEAGRARLRPILLTALTAIGALVPIALSGDVLFTPLAISIISGIFFSTFFTLLLVPALYAAIAKRKMKKLARGS</sequence>
<dbReference type="PANTHER" id="PTHR32063:SF24">
    <property type="entry name" value="CATION EFFLUX SYSTEM (ACRB_ACRD_ACRF FAMILY)"/>
    <property type="match status" value="1"/>
</dbReference>
<evidence type="ECO:0000256" key="1">
    <source>
        <dbReference type="SAM" id="Phobius"/>
    </source>
</evidence>
<dbReference type="Gene3D" id="1.20.1640.10">
    <property type="entry name" value="Multidrug efflux transporter AcrB transmembrane domain"/>
    <property type="match status" value="2"/>
</dbReference>
<dbReference type="RefSeq" id="WP_275117209.1">
    <property type="nucleotide sequence ID" value="NZ_JAOTPO010000002.1"/>
</dbReference>
<keyword evidence="1" id="KW-0472">Membrane</keyword>
<feature type="transmembrane region" description="Helical" evidence="1">
    <location>
        <begin position="383"/>
        <end position="402"/>
    </location>
</feature>
<dbReference type="SUPFAM" id="SSF82714">
    <property type="entry name" value="Multidrug efflux transporter AcrB TolC docking domain, DN and DC subdomains"/>
    <property type="match status" value="2"/>
</dbReference>
<name>A0ABT5VAS5_9BACI</name>
<dbReference type="InterPro" id="IPR027463">
    <property type="entry name" value="AcrB_DN_DC_subdom"/>
</dbReference>
<accession>A0ABT5VAS5</accession>
<feature type="transmembrane region" description="Helical" evidence="1">
    <location>
        <begin position="955"/>
        <end position="975"/>
    </location>
</feature>
<reference evidence="2" key="1">
    <citation type="submission" date="2024-05" db="EMBL/GenBank/DDBJ databases">
        <title>Alkalihalobacillus sp. strain MEB203 novel alkaliphilic bacterium from Lonar Lake, India.</title>
        <authorList>
            <person name="Joshi A."/>
            <person name="Thite S."/>
            <person name="Mengade P."/>
        </authorList>
    </citation>
    <scope>NUCLEOTIDE SEQUENCE</scope>
    <source>
        <strain evidence="2">MEB 203</strain>
    </source>
</reference>
<feature type="transmembrane region" description="Helical" evidence="1">
    <location>
        <begin position="981"/>
        <end position="1010"/>
    </location>
</feature>
<comment type="caution">
    <text evidence="2">The sequence shown here is derived from an EMBL/GenBank/DDBJ whole genome shotgun (WGS) entry which is preliminary data.</text>
</comment>
<feature type="transmembrane region" description="Helical" evidence="1">
    <location>
        <begin position="331"/>
        <end position="350"/>
    </location>
</feature>
<dbReference type="Gene3D" id="3.30.70.1440">
    <property type="entry name" value="Multidrug efflux transporter AcrB pore domain"/>
    <property type="match status" value="1"/>
</dbReference>
<proteinExistence type="predicted"/>
<dbReference type="Gene3D" id="3.30.70.1320">
    <property type="entry name" value="Multidrug efflux transporter AcrB pore domain like"/>
    <property type="match status" value="1"/>
</dbReference>
<feature type="transmembrane region" description="Helical" evidence="1">
    <location>
        <begin position="910"/>
        <end position="934"/>
    </location>
</feature>
<evidence type="ECO:0000313" key="2">
    <source>
        <dbReference type="EMBL" id="MDE5412579.1"/>
    </source>
</evidence>
<feature type="transmembrane region" description="Helical" evidence="1">
    <location>
        <begin position="429"/>
        <end position="450"/>
    </location>
</feature>
<feature type="transmembrane region" description="Helical" evidence="1">
    <location>
        <begin position="462"/>
        <end position="484"/>
    </location>
</feature>
<dbReference type="Proteomes" id="UP001148125">
    <property type="component" value="Unassembled WGS sequence"/>
</dbReference>
<dbReference type="Pfam" id="PF00873">
    <property type="entry name" value="ACR_tran"/>
    <property type="match status" value="1"/>
</dbReference>
<protein>
    <submittedName>
        <fullName evidence="2">Efflux RND transporter permease subunit</fullName>
    </submittedName>
</protein>
<dbReference type="EMBL" id="JAOTPO010000002">
    <property type="protein sequence ID" value="MDE5412579.1"/>
    <property type="molecule type" value="Genomic_DNA"/>
</dbReference>
<organism evidence="2 3">
    <name type="scientific">Alkalihalobacterium chitinilyticum</name>
    <dbReference type="NCBI Taxonomy" id="2980103"/>
    <lineage>
        <taxon>Bacteria</taxon>
        <taxon>Bacillati</taxon>
        <taxon>Bacillota</taxon>
        <taxon>Bacilli</taxon>
        <taxon>Bacillales</taxon>
        <taxon>Bacillaceae</taxon>
        <taxon>Alkalihalobacterium</taxon>
    </lineage>
</organism>
<evidence type="ECO:0000313" key="3">
    <source>
        <dbReference type="Proteomes" id="UP001148125"/>
    </source>
</evidence>
<feature type="transmembrane region" description="Helical" evidence="1">
    <location>
        <begin position="357"/>
        <end position="377"/>
    </location>
</feature>